<comment type="caution">
    <text evidence="3">The sequence shown here is derived from an EMBL/GenBank/DDBJ whole genome shotgun (WGS) entry which is preliminary data.</text>
</comment>
<dbReference type="InterPro" id="IPR036938">
    <property type="entry name" value="PAP2/HPO_sf"/>
</dbReference>
<dbReference type="SUPFAM" id="SSF48317">
    <property type="entry name" value="Acid phosphatase/Vanadium-dependent haloperoxidase"/>
    <property type="match status" value="1"/>
</dbReference>
<keyword evidence="1" id="KW-0812">Transmembrane</keyword>
<accession>A0A6G3ZX95</accession>
<keyword evidence="1" id="KW-1133">Transmembrane helix</keyword>
<feature type="transmembrane region" description="Helical" evidence="1">
    <location>
        <begin position="30"/>
        <end position="49"/>
    </location>
</feature>
<feature type="transmembrane region" description="Helical" evidence="1">
    <location>
        <begin position="61"/>
        <end position="80"/>
    </location>
</feature>
<dbReference type="Gene3D" id="1.20.144.10">
    <property type="entry name" value="Phosphatidic acid phosphatase type 2/haloperoxidase"/>
    <property type="match status" value="1"/>
</dbReference>
<dbReference type="InterPro" id="IPR000326">
    <property type="entry name" value="PAP2/HPO"/>
</dbReference>
<reference evidence="3" key="1">
    <citation type="submission" date="2020-02" db="EMBL/GenBank/DDBJ databases">
        <authorList>
            <person name="Shen X.-R."/>
            <person name="Zhang Y.-X."/>
        </authorList>
    </citation>
    <scope>NUCLEOTIDE SEQUENCE</scope>
    <source>
        <strain evidence="3">SYP-B3998</strain>
    </source>
</reference>
<dbReference type="AlphaFoldDB" id="A0A6G3ZX95"/>
<dbReference type="PANTHER" id="PTHR14969">
    <property type="entry name" value="SPHINGOSINE-1-PHOSPHATE PHOSPHOHYDROLASE"/>
    <property type="match status" value="1"/>
</dbReference>
<evidence type="ECO:0000313" key="3">
    <source>
        <dbReference type="EMBL" id="NEW06668.1"/>
    </source>
</evidence>
<feature type="domain" description="Phosphatidic acid phosphatase type 2/haloperoxidase" evidence="2">
    <location>
        <begin position="56"/>
        <end position="165"/>
    </location>
</feature>
<dbReference type="GO" id="GO:0005886">
    <property type="term" value="C:plasma membrane"/>
    <property type="evidence" value="ECO:0007669"/>
    <property type="project" value="InterPro"/>
</dbReference>
<dbReference type="GO" id="GO:0050380">
    <property type="term" value="F:undecaprenyl-diphosphatase activity"/>
    <property type="evidence" value="ECO:0007669"/>
    <property type="project" value="InterPro"/>
</dbReference>
<feature type="transmembrane region" description="Helical" evidence="1">
    <location>
        <begin position="126"/>
        <end position="144"/>
    </location>
</feature>
<protein>
    <submittedName>
        <fullName evidence="3">Undecaprenyl-diphosphatase</fullName>
    </submittedName>
</protein>
<dbReference type="InterPro" id="IPR033879">
    <property type="entry name" value="UPP_Pase"/>
</dbReference>
<dbReference type="CDD" id="cd03385">
    <property type="entry name" value="PAP2_BcrC_like"/>
    <property type="match status" value="1"/>
</dbReference>
<keyword evidence="1" id="KW-0472">Membrane</keyword>
<dbReference type="SMART" id="SM00014">
    <property type="entry name" value="acidPPc"/>
    <property type="match status" value="1"/>
</dbReference>
<evidence type="ECO:0000259" key="2">
    <source>
        <dbReference type="SMART" id="SM00014"/>
    </source>
</evidence>
<dbReference type="Pfam" id="PF01569">
    <property type="entry name" value="PAP2"/>
    <property type="match status" value="1"/>
</dbReference>
<feature type="transmembrane region" description="Helical" evidence="1">
    <location>
        <begin position="100"/>
        <end position="119"/>
    </location>
</feature>
<gene>
    <name evidence="3" type="ORF">GK047_11645</name>
</gene>
<evidence type="ECO:0000256" key="1">
    <source>
        <dbReference type="SAM" id="Phobius"/>
    </source>
</evidence>
<feature type="transmembrane region" description="Helical" evidence="1">
    <location>
        <begin position="150"/>
        <end position="168"/>
    </location>
</feature>
<dbReference type="EMBL" id="JAAIKC010000003">
    <property type="protein sequence ID" value="NEW06668.1"/>
    <property type="molecule type" value="Genomic_DNA"/>
</dbReference>
<proteinExistence type="predicted"/>
<dbReference type="RefSeq" id="WP_163946095.1">
    <property type="nucleotide sequence ID" value="NZ_JAAIKC010000003.1"/>
</dbReference>
<dbReference type="PANTHER" id="PTHR14969:SF58">
    <property type="entry name" value="UNDECAPRENYL-DIPHOSPHATASE BCRC"/>
    <property type="match status" value="1"/>
</dbReference>
<sequence>MNFEQLDYQLFQIINHLGMTVSFLNPLMRFLAQQAEYGFYLGVVVYWFTRRELNRKMVAQALISACMGLLVSGLLGHFFYRDRPFVAHSVLQLINHPANASFPSDHAIGAFVIATSIWLFRRRDGILWLALALCIAFSRIWTGVHYPSDVMAGAMIGMVTAVGIHQFFNHSKGLQKVLRSSIGVYEKIEAKFWPRTQQRFNEL</sequence>
<name>A0A6G3ZX95_9BACL</name>
<organism evidence="3">
    <name type="scientific">Paenibacillus sp. SYP-B3998</name>
    <dbReference type="NCBI Taxonomy" id="2678564"/>
    <lineage>
        <taxon>Bacteria</taxon>
        <taxon>Bacillati</taxon>
        <taxon>Bacillota</taxon>
        <taxon>Bacilli</taxon>
        <taxon>Bacillales</taxon>
        <taxon>Paenibacillaceae</taxon>
        <taxon>Paenibacillus</taxon>
    </lineage>
</organism>